<dbReference type="InterPro" id="IPR000999">
    <property type="entry name" value="RNase_III_dom"/>
</dbReference>
<keyword evidence="7 22" id="KW-0378">Hydrolase</keyword>
<evidence type="ECO:0000259" key="21">
    <source>
        <dbReference type="PROSITE" id="PS51327"/>
    </source>
</evidence>
<feature type="region of interest" description="Disordered" evidence="16">
    <location>
        <begin position="1395"/>
        <end position="1429"/>
    </location>
</feature>
<dbReference type="PROSITE" id="PS51194">
    <property type="entry name" value="HELICASE_CTER"/>
    <property type="match status" value="1"/>
</dbReference>
<keyword evidence="10" id="KW-0460">Magnesium</keyword>
<evidence type="ECO:0000256" key="2">
    <source>
        <dbReference type="ARBA" id="ARBA00001946"/>
    </source>
</evidence>
<feature type="domain" description="RNase III" evidence="18">
    <location>
        <begin position="1108"/>
        <end position="1284"/>
    </location>
</feature>
<organism evidence="22 23">
    <name type="scientific">Bimuria novae-zelandiae CBS 107.79</name>
    <dbReference type="NCBI Taxonomy" id="1447943"/>
    <lineage>
        <taxon>Eukaryota</taxon>
        <taxon>Fungi</taxon>
        <taxon>Dikarya</taxon>
        <taxon>Ascomycota</taxon>
        <taxon>Pezizomycotina</taxon>
        <taxon>Dothideomycetes</taxon>
        <taxon>Pleosporomycetidae</taxon>
        <taxon>Pleosporales</taxon>
        <taxon>Massarineae</taxon>
        <taxon>Didymosphaeriaceae</taxon>
        <taxon>Bimuria</taxon>
    </lineage>
</organism>
<dbReference type="GO" id="GO:0050688">
    <property type="term" value="P:regulation of defense response to virus"/>
    <property type="evidence" value="ECO:0007669"/>
    <property type="project" value="UniProtKB-KW"/>
</dbReference>
<dbReference type="PROSITE" id="PS50142">
    <property type="entry name" value="RNASE_3_2"/>
    <property type="match status" value="2"/>
</dbReference>
<gene>
    <name evidence="22" type="ORF">BU23DRAFT_525644</name>
</gene>
<dbReference type="FunFam" id="3.40.50.300:FF:001669">
    <property type="entry name" value="Dicer-like protein 1"/>
    <property type="match status" value="1"/>
</dbReference>
<evidence type="ECO:0000256" key="7">
    <source>
        <dbReference type="ARBA" id="ARBA00022801"/>
    </source>
</evidence>
<evidence type="ECO:0000256" key="16">
    <source>
        <dbReference type="SAM" id="MobiDB-lite"/>
    </source>
</evidence>
<evidence type="ECO:0000313" key="23">
    <source>
        <dbReference type="Proteomes" id="UP000800036"/>
    </source>
</evidence>
<evidence type="ECO:0000259" key="20">
    <source>
        <dbReference type="PROSITE" id="PS51194"/>
    </source>
</evidence>
<dbReference type="SMART" id="SM00535">
    <property type="entry name" value="RIBOc"/>
    <property type="match status" value="2"/>
</dbReference>
<keyword evidence="8" id="KW-0347">Helicase</keyword>
<dbReference type="SMART" id="SM00490">
    <property type="entry name" value="HELICc"/>
    <property type="match status" value="1"/>
</dbReference>
<proteinExistence type="inferred from homology"/>
<dbReference type="SUPFAM" id="SSF69065">
    <property type="entry name" value="RNase III domain-like"/>
    <property type="match status" value="2"/>
</dbReference>
<evidence type="ECO:0000256" key="11">
    <source>
        <dbReference type="ARBA" id="ARBA00022884"/>
    </source>
</evidence>
<feature type="compositionally biased region" description="Acidic residues" evidence="16">
    <location>
        <begin position="1397"/>
        <end position="1429"/>
    </location>
</feature>
<evidence type="ECO:0000313" key="22">
    <source>
        <dbReference type="EMBL" id="KAF1978011.1"/>
    </source>
</evidence>
<dbReference type="GO" id="GO:0004386">
    <property type="term" value="F:helicase activity"/>
    <property type="evidence" value="ECO:0007669"/>
    <property type="project" value="UniProtKB-KW"/>
</dbReference>
<comment type="cofactor">
    <cofactor evidence="2">
        <name>Mg(2+)</name>
        <dbReference type="ChEBI" id="CHEBI:18420"/>
    </cofactor>
</comment>
<dbReference type="InterPro" id="IPR038248">
    <property type="entry name" value="Dicer_dimer_sf"/>
</dbReference>
<evidence type="ECO:0000256" key="14">
    <source>
        <dbReference type="ARBA" id="ARBA00025403"/>
    </source>
</evidence>
<feature type="domain" description="Dicer dsRNA-binding fold" evidence="21">
    <location>
        <begin position="568"/>
        <end position="661"/>
    </location>
</feature>
<dbReference type="Proteomes" id="UP000800036">
    <property type="component" value="Unassembled WGS sequence"/>
</dbReference>
<dbReference type="GO" id="GO:0046872">
    <property type="term" value="F:metal ion binding"/>
    <property type="evidence" value="ECO:0007669"/>
    <property type="project" value="UniProtKB-KW"/>
</dbReference>
<dbReference type="OrthoDB" id="416741at2759"/>
<dbReference type="GO" id="GO:0030422">
    <property type="term" value="P:siRNA processing"/>
    <property type="evidence" value="ECO:0007669"/>
    <property type="project" value="TreeGrafter"/>
</dbReference>
<dbReference type="Pfam" id="PF00636">
    <property type="entry name" value="Ribonuclease_3"/>
    <property type="match status" value="2"/>
</dbReference>
<dbReference type="Pfam" id="PF00270">
    <property type="entry name" value="DEAD"/>
    <property type="match status" value="1"/>
</dbReference>
<dbReference type="InterPro" id="IPR005034">
    <property type="entry name" value="Dicer_dimerisation"/>
</dbReference>
<evidence type="ECO:0000256" key="8">
    <source>
        <dbReference type="ARBA" id="ARBA00022806"/>
    </source>
</evidence>
<dbReference type="InterPro" id="IPR014720">
    <property type="entry name" value="dsRBD_dom"/>
</dbReference>
<dbReference type="CDD" id="cd18034">
    <property type="entry name" value="DEXHc_dicer"/>
    <property type="match status" value="1"/>
</dbReference>
<keyword evidence="13" id="KW-0464">Manganese</keyword>
<evidence type="ECO:0000256" key="4">
    <source>
        <dbReference type="ARBA" id="ARBA00022723"/>
    </source>
</evidence>
<dbReference type="InterPro" id="IPR036389">
    <property type="entry name" value="RNase_III_sf"/>
</dbReference>
<dbReference type="GO" id="GO:0005634">
    <property type="term" value="C:nucleus"/>
    <property type="evidence" value="ECO:0007669"/>
    <property type="project" value="TreeGrafter"/>
</dbReference>
<feature type="domain" description="Helicase ATP-binding" evidence="19">
    <location>
        <begin position="32"/>
        <end position="210"/>
    </location>
</feature>
<dbReference type="GO" id="GO:0051607">
    <property type="term" value="P:defense response to virus"/>
    <property type="evidence" value="ECO:0007669"/>
    <property type="project" value="UniProtKB-KW"/>
</dbReference>
<reference evidence="22" key="1">
    <citation type="journal article" date="2020" name="Stud. Mycol.">
        <title>101 Dothideomycetes genomes: a test case for predicting lifestyles and emergence of pathogens.</title>
        <authorList>
            <person name="Haridas S."/>
            <person name="Albert R."/>
            <person name="Binder M."/>
            <person name="Bloem J."/>
            <person name="Labutti K."/>
            <person name="Salamov A."/>
            <person name="Andreopoulos B."/>
            <person name="Baker S."/>
            <person name="Barry K."/>
            <person name="Bills G."/>
            <person name="Bluhm B."/>
            <person name="Cannon C."/>
            <person name="Castanera R."/>
            <person name="Culley D."/>
            <person name="Daum C."/>
            <person name="Ezra D."/>
            <person name="Gonzalez J."/>
            <person name="Henrissat B."/>
            <person name="Kuo A."/>
            <person name="Liang C."/>
            <person name="Lipzen A."/>
            <person name="Lutzoni F."/>
            <person name="Magnuson J."/>
            <person name="Mondo S."/>
            <person name="Nolan M."/>
            <person name="Ohm R."/>
            <person name="Pangilinan J."/>
            <person name="Park H.-J."/>
            <person name="Ramirez L."/>
            <person name="Alfaro M."/>
            <person name="Sun H."/>
            <person name="Tritt A."/>
            <person name="Yoshinaga Y."/>
            <person name="Zwiers L.-H."/>
            <person name="Turgeon B."/>
            <person name="Goodwin S."/>
            <person name="Spatafora J."/>
            <person name="Crous P."/>
            <person name="Grigoriev I."/>
        </authorList>
    </citation>
    <scope>NUCLEOTIDE SEQUENCE</scope>
    <source>
        <strain evidence="22">CBS 107.79</strain>
    </source>
</reference>
<dbReference type="PROSITE" id="PS50137">
    <property type="entry name" value="DS_RBD"/>
    <property type="match status" value="1"/>
</dbReference>
<accession>A0A6A5VL95</accession>
<feature type="domain" description="RNase III" evidence="18">
    <location>
        <begin position="922"/>
        <end position="1068"/>
    </location>
</feature>
<dbReference type="InterPro" id="IPR001650">
    <property type="entry name" value="Helicase_C-like"/>
</dbReference>
<keyword evidence="23" id="KW-1185">Reference proteome</keyword>
<evidence type="ECO:0000256" key="13">
    <source>
        <dbReference type="ARBA" id="ARBA00023211"/>
    </source>
</evidence>
<dbReference type="InterPro" id="IPR011545">
    <property type="entry name" value="DEAD/DEAH_box_helicase_dom"/>
</dbReference>
<dbReference type="PROSITE" id="PS51327">
    <property type="entry name" value="DICER_DSRBF"/>
    <property type="match status" value="1"/>
</dbReference>
<comment type="function">
    <text evidence="14">Dicer-like endonuclease involved in cleaving double-stranded RNA in the RNA interference (RNAi) pathway. Produces 21 to 25 bp dsRNAs (siRNAs) which target the selective destruction of homologous RNAs leading to sequence-specific suppression of gene expression, called post-transcriptional gene silencing (PTGS). Part of a broad host defense response against viral infection and transposons.</text>
</comment>
<dbReference type="Gene3D" id="1.10.1520.10">
    <property type="entry name" value="Ribonuclease III domain"/>
    <property type="match status" value="2"/>
</dbReference>
<dbReference type="Gene3D" id="3.40.50.300">
    <property type="entry name" value="P-loop containing nucleotide triphosphate hydrolases"/>
    <property type="match status" value="2"/>
</dbReference>
<dbReference type="PROSITE" id="PS51192">
    <property type="entry name" value="HELICASE_ATP_BIND_1"/>
    <property type="match status" value="1"/>
</dbReference>
<dbReference type="InterPro" id="IPR014001">
    <property type="entry name" value="Helicase_ATP-bd"/>
</dbReference>
<dbReference type="Gene3D" id="3.30.160.380">
    <property type="entry name" value="Dicer dimerisation domain"/>
    <property type="match status" value="1"/>
</dbReference>
<feature type="domain" description="DRBM" evidence="17">
    <location>
        <begin position="1315"/>
        <end position="1390"/>
    </location>
</feature>
<dbReference type="GO" id="GO:0005737">
    <property type="term" value="C:cytoplasm"/>
    <property type="evidence" value="ECO:0007669"/>
    <property type="project" value="TreeGrafter"/>
</dbReference>
<dbReference type="PANTHER" id="PTHR14950">
    <property type="entry name" value="DICER-RELATED"/>
    <property type="match status" value="1"/>
</dbReference>
<dbReference type="GO" id="GO:0004525">
    <property type="term" value="F:ribonuclease III activity"/>
    <property type="evidence" value="ECO:0007669"/>
    <property type="project" value="InterPro"/>
</dbReference>
<evidence type="ECO:0000259" key="18">
    <source>
        <dbReference type="PROSITE" id="PS50142"/>
    </source>
</evidence>
<evidence type="ECO:0000259" key="17">
    <source>
        <dbReference type="PROSITE" id="PS50137"/>
    </source>
</evidence>
<evidence type="ECO:0000256" key="5">
    <source>
        <dbReference type="ARBA" id="ARBA00022737"/>
    </source>
</evidence>
<keyword evidence="9" id="KW-0067">ATP-binding</keyword>
<dbReference type="SMART" id="SM00487">
    <property type="entry name" value="DEXDc"/>
    <property type="match status" value="1"/>
</dbReference>
<dbReference type="Pfam" id="PF03368">
    <property type="entry name" value="Dicer_dimer"/>
    <property type="match status" value="1"/>
</dbReference>
<keyword evidence="6" id="KW-0547">Nucleotide-binding</keyword>
<dbReference type="SUPFAM" id="SSF52540">
    <property type="entry name" value="P-loop containing nucleoside triphosphate hydrolases"/>
    <property type="match status" value="1"/>
</dbReference>
<evidence type="ECO:0000256" key="15">
    <source>
        <dbReference type="PROSITE-ProRule" id="PRU00657"/>
    </source>
</evidence>
<feature type="domain" description="Helicase C-terminal" evidence="20">
    <location>
        <begin position="372"/>
        <end position="545"/>
    </location>
</feature>
<dbReference type="GO" id="GO:0003723">
    <property type="term" value="F:RNA binding"/>
    <property type="evidence" value="ECO:0007669"/>
    <property type="project" value="UniProtKB-UniRule"/>
</dbReference>
<comment type="similarity">
    <text evidence="15">Belongs to the helicase family. Dicer subfamily.</text>
</comment>
<evidence type="ECO:0000256" key="6">
    <source>
        <dbReference type="ARBA" id="ARBA00022741"/>
    </source>
</evidence>
<dbReference type="Pfam" id="PF00271">
    <property type="entry name" value="Helicase_C"/>
    <property type="match status" value="1"/>
</dbReference>
<keyword evidence="5" id="KW-0677">Repeat</keyword>
<comment type="cofactor">
    <cofactor evidence="1">
        <name>Mn(2+)</name>
        <dbReference type="ChEBI" id="CHEBI:29035"/>
    </cofactor>
</comment>
<keyword evidence="11 15" id="KW-0694">RNA-binding</keyword>
<keyword evidence="12" id="KW-0051">Antiviral defense</keyword>
<protein>
    <submittedName>
        <fullName evidence="22">P-loop containing nucleoside triphosphate hydrolase protein</fullName>
    </submittedName>
</protein>
<evidence type="ECO:0000256" key="10">
    <source>
        <dbReference type="ARBA" id="ARBA00022842"/>
    </source>
</evidence>
<evidence type="ECO:0000256" key="12">
    <source>
        <dbReference type="ARBA" id="ARBA00023118"/>
    </source>
</evidence>
<dbReference type="SUPFAM" id="SSF54768">
    <property type="entry name" value="dsRNA-binding domain-like"/>
    <property type="match status" value="1"/>
</dbReference>
<evidence type="ECO:0000256" key="3">
    <source>
        <dbReference type="ARBA" id="ARBA00022721"/>
    </source>
</evidence>
<dbReference type="InterPro" id="IPR027417">
    <property type="entry name" value="P-loop_NTPase"/>
</dbReference>
<keyword evidence="3" id="KW-0930">Antiviral protein</keyword>
<dbReference type="CDD" id="cd18802">
    <property type="entry name" value="SF2_C_dicer"/>
    <property type="match status" value="1"/>
</dbReference>
<dbReference type="GO" id="GO:0005524">
    <property type="term" value="F:ATP binding"/>
    <property type="evidence" value="ECO:0007669"/>
    <property type="project" value="UniProtKB-KW"/>
</dbReference>
<dbReference type="PROSITE" id="PS00517">
    <property type="entry name" value="RNASE_3_1"/>
    <property type="match status" value="1"/>
</dbReference>
<evidence type="ECO:0000256" key="9">
    <source>
        <dbReference type="ARBA" id="ARBA00022840"/>
    </source>
</evidence>
<name>A0A6A5VL95_9PLEO</name>
<dbReference type="CDD" id="cd00593">
    <property type="entry name" value="RIBOc"/>
    <property type="match status" value="2"/>
</dbReference>
<evidence type="ECO:0000259" key="19">
    <source>
        <dbReference type="PROSITE" id="PS51192"/>
    </source>
</evidence>
<dbReference type="EMBL" id="ML976661">
    <property type="protein sequence ID" value="KAF1978011.1"/>
    <property type="molecule type" value="Genomic_DNA"/>
</dbReference>
<dbReference type="FunFam" id="1.10.1520.10:FF:000032">
    <property type="entry name" value="Dicer-like protein 2"/>
    <property type="match status" value="1"/>
</dbReference>
<dbReference type="PANTHER" id="PTHR14950:SF37">
    <property type="entry name" value="ENDORIBONUCLEASE DICER"/>
    <property type="match status" value="1"/>
</dbReference>
<keyword evidence="4" id="KW-0479">Metal-binding</keyword>
<sequence length="1429" mass="160193">MNFAQSFDNEDVATHPTVQLEGVRLRAYQAEMLEESLKANIIVVQDTGSGKTHIALARAAAELETCDPNKLVWFLAPTVALCEQQFNVFKSNLPAYETQLLSGRDDVDHWTDQATWDAVLRNVRIVLTTHQILLDALTHGFVKMSKLALLIFDEAHHCTGKHPANVILANFYLPKVHENAELPRILGLSASPVMKARANTRALEEIERNMSAITKTPKVHRSELLRFSHKPQLLRIDYPPTLFVHSPLFVSLHSALTNYDLSTDPYVVNLISDPTDDNLLKLEKAYSKRNTYCLKELTSLVAKYQATASELGQSVADWCLEQCITRFQRLSSDQLLDWSHSEKQHLLKIFEQLPLPDNAASGCMLLDGLSPKVEALIDLLASEASHSLTGLIFVEQRVWVAALAELLTLHPKLQGKLSIGTFVGNSVNSKRKSEIASMVEPKNQQDTLDKFRAGDINLIITTSVLEEGIDVSECHLVICFESPKTLKSFVQRRGRARRMQSKYVIFWASVDNGRAPATWEQLENDMKKAYEDDLRHIEEAEQNESVAEAGERFYEILKTRALLTLDNAVAHLYHFCTFLGAGPYVDPRPQFGLEEDSGRIAAKVILPLSVDPALRVAHSLKVWRTEHMAMKDAAFESYKLLHQNGLVNDNLLPVKQEDDGMAAEFQKSDKTASLIEVSPPLDPWQFIAKCQEQDPHAYHRTRLEFRGIREEPFFLDLFLSVQLPAIPELTLFWNESRKIIVMSHWLPRVSLSSQEIQTMRGITAKILASVHGSIDRSQNDYLWLLVPSDASAVPWDHATLLQWDAETSWAEPASDLISRGRTDLNAWGQINVQGDQRKWFPVHISSNPSDIASGSQPTLHLTRVPKRREFLYPLQNSQQLNEAYTRTEQFPAAECFVEMLPVAYSICGLLFPSILYRYETYLTTNTLRLGLLAPVSLGPEHLPLLVQSLTSSTCGDVSHYQRLEFFGDCIVKFLASVHLMASNLKWPESFLTGKKGKIVSNGFFARATLSAGLDKYIIRRRFTGQKWKPIYATSALSDPTSSPTTLLSSKILADIIESLVGASYLIGGFSNALSTLQALLPLEPWTPLPTAAQTLHDAVPASTAITSLSTVEKLIGYTFTKKIALLEALTHASYQGPLANCSYERLEFLGDAVLDLLISRRLYAHEPELGHMRMHGIRTAMANAAFLAFRMFEMTVDEERIVPPDMHTEVRKRCLWQFLRQDAPQLMRLRDGAIAQYDGAKERIREELQYARVYPWHVLSEMDPPKFVSDIVESVIGAIYVDSCGDIEACEAFVGRLGILECLERILRDGVDCLHPKERLGILAVDKDVQYVRVVGEGEEGATGNGTGEAKRYRCQVRVGGEDVGGVVEGVVRKNAETIAAWEACKILERRGKTEVDVEMEDADPEDAPHSDDDEEWFDAEEGGGIELS</sequence>
<evidence type="ECO:0000256" key="1">
    <source>
        <dbReference type="ARBA" id="ARBA00001936"/>
    </source>
</evidence>